<feature type="transmembrane region" description="Helical" evidence="9">
    <location>
        <begin position="1125"/>
        <end position="1143"/>
    </location>
</feature>
<feature type="region of interest" description="Disordered" evidence="8">
    <location>
        <begin position="1026"/>
        <end position="1045"/>
    </location>
</feature>
<sequence>GTVSGTKTSDGVAATRAELAGVAGSLRQELENLSSPKSAATSSSQAGRRISQKTDSASKPLAQRDGAELLRTEVSQVLEVSTELKGKLETFTERMEDRLLQESSLLRKEVDVRAAKLNREIGERAKKLVREEAVRLRDDIAGAKKLVSEEVARLRDDIAGSVEPMRMVLSQETAQLRTELVSVEAAFCTLRHELRTELVGSVEAASCTLRKEVRAIAEASESVRSKIAGVADRVSLVEERELDRDQKFRLLGDNLKALDEEFRSFARKPGALNGESLAEATDSSFRSKIAGVADRVSLAEERELDRDHKFRLLGDNLKALDEEFRSFARKPGSVKGGSLAEPTDSSCRSKIAGVADRVSLAEERELDRDHKFRLLGDNLKALDEEFRSFARKPRALKLADRSTVSSADQPLGRRSGPSEVEQLEVLLEPLRKELRLVVSEAACARAVKHESNQKALKMLEEALRAEFRATADKAAFRERRTLKEELEDSMKCLRRDLFSGAEAAAAAYFAQLMDKGYQHDKVLERLGSQVRDIQRSSSELGLDLDGLRREMLVGPGCRQGPRHAQEFAGQLRDKQSVQTVGSEATAAHALTQHQNALKELGGTLRAEFREVADKAAFRECRTLREELEDSTKCLRRELLHIGEAAGSKSSLHLQEQSSRHDKELVRLSGQCRDMQRTSSELGLDLQSLRREMWLGHSGLQETEVSARQAQELGGEMMAMEFQSKRMAQQLERLLGEAVAGRQRLDTLAVLLETANVRLDALENPAPTSRQPASESVEEGDESHQWTDAVRSFEELMARVGNLELNGGLSQEEFLRSLSAEWAALALELRSEIAAVWKVLGILETRLDTCNNNNANNNNNTNNNHNGRAPALVHLGIPTDRTRGDPAGITLDSKEPWSQAPAVIVSQPPTAPVSLAPSAWVSGCRPNAPKPQDHFQEESAACEPIVPVGSATGVWQEQQFRPTVLPSCQNSRRSPSPQRSCKSPAADEGEGSDSSDVEAFSAALAPEQLELWRAMRSVTDWQATSDIDFMPSLPDTESGSRRDTGTSQRWVDLHPWIAEIIPVEKPAVKKVKPLPYRTYHCSGVLNRLTVSQGRWSANQHESQEKPWLARVRQHMLVVIAKQHPRLVVSAWLLFFVGIFAGMYFEKWSFVTACYVIVQITTTIGYGDISVATDGMEYFLAIYILLNLVIMANIVNIVIGHFLERMQIQLQEDFEALEFGQDDKPVPAVSAKTAHIMSATGIFVLVILIGTLFYGSFESCSCSYGVTHDQNKVVTFANGTTVDTCSAEGDCNSEDGWHQSYKSAFYMSVVTATTVGFGDFSPKSYWGRVFGIFWMIIGVAATANFISACSGVIAGDDDSNDKEEDIEQVESISKVLFDSMDKDNNGSLAKSEYMAYMLVKHKFVNPEVLDLIAQRFEEID</sequence>
<feature type="region of interest" description="Disordered" evidence="8">
    <location>
        <begin position="30"/>
        <end position="62"/>
    </location>
</feature>
<dbReference type="Pfam" id="PF07885">
    <property type="entry name" value="Ion_trans_2"/>
    <property type="match status" value="2"/>
</dbReference>
<keyword evidence="3 9" id="KW-0812">Transmembrane</keyword>
<evidence type="ECO:0000256" key="6">
    <source>
        <dbReference type="ARBA" id="ARBA00023136"/>
    </source>
</evidence>
<evidence type="ECO:0000259" key="10">
    <source>
        <dbReference type="PROSITE" id="PS50222"/>
    </source>
</evidence>
<evidence type="ECO:0000256" key="4">
    <source>
        <dbReference type="ARBA" id="ARBA00022989"/>
    </source>
</evidence>
<name>A0A813EMW8_POLGL</name>
<dbReference type="Gene3D" id="1.10.287.70">
    <property type="match status" value="2"/>
</dbReference>
<feature type="transmembrane region" description="Helical" evidence="9">
    <location>
        <begin position="1176"/>
        <end position="1197"/>
    </location>
</feature>
<feature type="domain" description="EF-hand" evidence="10">
    <location>
        <begin position="1366"/>
        <end position="1401"/>
    </location>
</feature>
<keyword evidence="2" id="KW-0813">Transport</keyword>
<dbReference type="PROSITE" id="PS50222">
    <property type="entry name" value="EF_HAND_2"/>
    <property type="match status" value="1"/>
</dbReference>
<keyword evidence="7" id="KW-0407">Ion channel</keyword>
<evidence type="ECO:0000256" key="9">
    <source>
        <dbReference type="SAM" id="Phobius"/>
    </source>
</evidence>
<keyword evidence="4 9" id="KW-1133">Transmembrane helix</keyword>
<dbReference type="Proteomes" id="UP000654075">
    <property type="component" value="Unassembled WGS sequence"/>
</dbReference>
<dbReference type="GO" id="GO:0015271">
    <property type="term" value="F:outward rectifier potassium channel activity"/>
    <property type="evidence" value="ECO:0007669"/>
    <property type="project" value="TreeGrafter"/>
</dbReference>
<feature type="non-terminal residue" evidence="11">
    <location>
        <position position="1"/>
    </location>
</feature>
<evidence type="ECO:0000256" key="8">
    <source>
        <dbReference type="SAM" id="MobiDB-lite"/>
    </source>
</evidence>
<protein>
    <recommendedName>
        <fullName evidence="10">EF-hand domain-containing protein</fullName>
    </recommendedName>
</protein>
<feature type="compositionally biased region" description="Low complexity" evidence="8">
    <location>
        <begin position="965"/>
        <end position="983"/>
    </location>
</feature>
<dbReference type="InterPro" id="IPR002048">
    <property type="entry name" value="EF_hand_dom"/>
</dbReference>
<evidence type="ECO:0000256" key="5">
    <source>
        <dbReference type="ARBA" id="ARBA00023065"/>
    </source>
</evidence>
<keyword evidence="5" id="KW-0406">Ion transport</keyword>
<feature type="compositionally biased region" description="Low complexity" evidence="8">
    <location>
        <begin position="34"/>
        <end position="46"/>
    </location>
</feature>
<dbReference type="InterPro" id="IPR018247">
    <property type="entry name" value="EF_Hand_1_Ca_BS"/>
</dbReference>
<dbReference type="PANTHER" id="PTHR11003:SF291">
    <property type="entry name" value="IP11374P"/>
    <property type="match status" value="1"/>
</dbReference>
<dbReference type="GO" id="GO:0005509">
    <property type="term" value="F:calcium ion binding"/>
    <property type="evidence" value="ECO:0007669"/>
    <property type="project" value="InterPro"/>
</dbReference>
<dbReference type="PROSITE" id="PS00018">
    <property type="entry name" value="EF_HAND_1"/>
    <property type="match status" value="1"/>
</dbReference>
<evidence type="ECO:0000256" key="7">
    <source>
        <dbReference type="ARBA" id="ARBA00023303"/>
    </source>
</evidence>
<accession>A0A813EMW8</accession>
<dbReference type="PRINTS" id="PR01333">
    <property type="entry name" value="2POREKCHANEL"/>
</dbReference>
<feature type="region of interest" description="Disordered" evidence="8">
    <location>
        <begin position="761"/>
        <end position="783"/>
    </location>
</feature>
<feature type="transmembrane region" description="Helical" evidence="9">
    <location>
        <begin position="1232"/>
        <end position="1252"/>
    </location>
</feature>
<dbReference type="SUPFAM" id="SSF81324">
    <property type="entry name" value="Voltage-gated potassium channels"/>
    <property type="match status" value="2"/>
</dbReference>
<dbReference type="GO" id="GO:0005737">
    <property type="term" value="C:cytoplasm"/>
    <property type="evidence" value="ECO:0007669"/>
    <property type="project" value="UniProtKB-ARBA"/>
</dbReference>
<feature type="compositionally biased region" description="Acidic residues" evidence="8">
    <location>
        <begin position="986"/>
        <end position="995"/>
    </location>
</feature>
<reference evidence="11" key="1">
    <citation type="submission" date="2021-02" db="EMBL/GenBank/DDBJ databases">
        <authorList>
            <person name="Dougan E. K."/>
            <person name="Rhodes N."/>
            <person name="Thang M."/>
            <person name="Chan C."/>
        </authorList>
    </citation>
    <scope>NUCLEOTIDE SEQUENCE</scope>
</reference>
<proteinExistence type="predicted"/>
<dbReference type="GO" id="GO:0005886">
    <property type="term" value="C:plasma membrane"/>
    <property type="evidence" value="ECO:0007669"/>
    <property type="project" value="TreeGrafter"/>
</dbReference>
<dbReference type="InterPro" id="IPR003280">
    <property type="entry name" value="2pore_dom_K_chnl"/>
</dbReference>
<feature type="region of interest" description="Disordered" evidence="8">
    <location>
        <begin position="964"/>
        <end position="996"/>
    </location>
</feature>
<evidence type="ECO:0000256" key="3">
    <source>
        <dbReference type="ARBA" id="ARBA00022692"/>
    </source>
</evidence>
<feature type="transmembrane region" description="Helical" evidence="9">
    <location>
        <begin position="1330"/>
        <end position="1352"/>
    </location>
</feature>
<dbReference type="PANTHER" id="PTHR11003">
    <property type="entry name" value="POTASSIUM CHANNEL, SUBFAMILY K"/>
    <property type="match status" value="1"/>
</dbReference>
<dbReference type="GO" id="GO:0022841">
    <property type="term" value="F:potassium ion leak channel activity"/>
    <property type="evidence" value="ECO:0007669"/>
    <property type="project" value="TreeGrafter"/>
</dbReference>
<evidence type="ECO:0000256" key="1">
    <source>
        <dbReference type="ARBA" id="ARBA00004141"/>
    </source>
</evidence>
<feature type="non-terminal residue" evidence="11">
    <location>
        <position position="1418"/>
    </location>
</feature>
<evidence type="ECO:0000313" key="11">
    <source>
        <dbReference type="EMBL" id="CAE8600855.1"/>
    </source>
</evidence>
<comment type="caution">
    <text evidence="11">The sequence shown here is derived from an EMBL/GenBank/DDBJ whole genome shotgun (WGS) entry which is preliminary data.</text>
</comment>
<dbReference type="InterPro" id="IPR013099">
    <property type="entry name" value="K_chnl_dom"/>
</dbReference>
<evidence type="ECO:0000256" key="2">
    <source>
        <dbReference type="ARBA" id="ARBA00022448"/>
    </source>
</evidence>
<dbReference type="GO" id="GO:0030322">
    <property type="term" value="P:stabilization of membrane potential"/>
    <property type="evidence" value="ECO:0007669"/>
    <property type="project" value="TreeGrafter"/>
</dbReference>
<gene>
    <name evidence="11" type="ORF">PGLA1383_LOCUS19158</name>
</gene>
<keyword evidence="12" id="KW-1185">Reference proteome</keyword>
<keyword evidence="6 9" id="KW-0472">Membrane</keyword>
<organism evidence="11 12">
    <name type="scientific">Polarella glacialis</name>
    <name type="common">Dinoflagellate</name>
    <dbReference type="NCBI Taxonomy" id="89957"/>
    <lineage>
        <taxon>Eukaryota</taxon>
        <taxon>Sar</taxon>
        <taxon>Alveolata</taxon>
        <taxon>Dinophyceae</taxon>
        <taxon>Suessiales</taxon>
        <taxon>Suessiaceae</taxon>
        <taxon>Polarella</taxon>
    </lineage>
</organism>
<comment type="subcellular location">
    <subcellularLocation>
        <location evidence="1">Membrane</location>
        <topology evidence="1">Multi-pass membrane protein</topology>
    </subcellularLocation>
</comment>
<feature type="transmembrane region" description="Helical" evidence="9">
    <location>
        <begin position="1150"/>
        <end position="1170"/>
    </location>
</feature>
<dbReference type="EMBL" id="CAJNNV010012515">
    <property type="protein sequence ID" value="CAE8600855.1"/>
    <property type="molecule type" value="Genomic_DNA"/>
</dbReference>
<evidence type="ECO:0000313" key="12">
    <source>
        <dbReference type="Proteomes" id="UP000654075"/>
    </source>
</evidence>